<dbReference type="PANTHER" id="PTHR13439">
    <property type="entry name" value="CT120 PROTEIN"/>
    <property type="match status" value="1"/>
</dbReference>
<dbReference type="SMART" id="SM00724">
    <property type="entry name" value="TLC"/>
    <property type="match status" value="1"/>
</dbReference>
<dbReference type="AlphaFoldDB" id="A0AAN8ERJ1"/>
<evidence type="ECO:0000256" key="1">
    <source>
        <dbReference type="ARBA" id="ARBA00004141"/>
    </source>
</evidence>
<keyword evidence="9" id="KW-1185">Reference proteome</keyword>
<feature type="transmembrane region" description="Helical" evidence="6">
    <location>
        <begin position="136"/>
        <end position="155"/>
    </location>
</feature>
<keyword evidence="3 6" id="KW-1133">Transmembrane helix</keyword>
<organism evidence="8 9">
    <name type="scientific">Knufia fluminis</name>
    <dbReference type="NCBI Taxonomy" id="191047"/>
    <lineage>
        <taxon>Eukaryota</taxon>
        <taxon>Fungi</taxon>
        <taxon>Dikarya</taxon>
        <taxon>Ascomycota</taxon>
        <taxon>Pezizomycotina</taxon>
        <taxon>Eurotiomycetes</taxon>
        <taxon>Chaetothyriomycetidae</taxon>
        <taxon>Chaetothyriales</taxon>
        <taxon>Trichomeriaceae</taxon>
        <taxon>Knufia</taxon>
    </lineage>
</organism>
<dbReference type="GO" id="GO:0016020">
    <property type="term" value="C:membrane"/>
    <property type="evidence" value="ECO:0007669"/>
    <property type="project" value="UniProtKB-SubCell"/>
</dbReference>
<reference evidence="8 9" key="1">
    <citation type="submission" date="2022-12" db="EMBL/GenBank/DDBJ databases">
        <title>Genomic features and morphological characterization of a novel Knufia sp. strain isolated from spacecraft assembly facility.</title>
        <authorList>
            <person name="Teixeira M."/>
            <person name="Chander A.M."/>
            <person name="Stajich J.E."/>
            <person name="Venkateswaran K."/>
        </authorList>
    </citation>
    <scope>NUCLEOTIDE SEQUENCE [LARGE SCALE GENOMIC DNA]</scope>
    <source>
        <strain evidence="8 9">FJI-L2-BK-P2</strain>
    </source>
</reference>
<accession>A0AAN8ERJ1</accession>
<evidence type="ECO:0000256" key="4">
    <source>
        <dbReference type="ARBA" id="ARBA00023136"/>
    </source>
</evidence>
<dbReference type="EMBL" id="JAKLMC020000003">
    <property type="protein sequence ID" value="KAK5957027.1"/>
    <property type="molecule type" value="Genomic_DNA"/>
</dbReference>
<proteinExistence type="predicted"/>
<dbReference type="InterPro" id="IPR050846">
    <property type="entry name" value="TLCD"/>
</dbReference>
<feature type="transmembrane region" description="Helical" evidence="6">
    <location>
        <begin position="194"/>
        <end position="214"/>
    </location>
</feature>
<evidence type="ECO:0000256" key="6">
    <source>
        <dbReference type="SAM" id="Phobius"/>
    </source>
</evidence>
<comment type="subcellular location">
    <subcellularLocation>
        <location evidence="1">Membrane</location>
        <topology evidence="1">Multi-pass membrane protein</topology>
    </subcellularLocation>
</comment>
<name>A0AAN8ERJ1_9EURO</name>
<evidence type="ECO:0000313" key="8">
    <source>
        <dbReference type="EMBL" id="KAK5957027.1"/>
    </source>
</evidence>
<sequence>MSTQPLRSPWAVGLANHLNLQSFPFHAEQIVTSAGLYQGLFSVISPVASRWLAPDTYNKLPEETRVNWDSRVVGFVQAAFISYQALSVIFTDPSRPDATVHQRLWGYSARVGKVQAYLAGYFLWDICVSTRYMSQYGFSAIVHAVCAFLITMVGFRPFANYYGVNFVLYELSTPFLNVHWMLDKLGMTGSNLQLYNGIALVSTFFGCRLVWGSYQTWLLTQDMLSAWRSGPVPNLLFGTYLLSNTTLTCLNFYWFGKMIQAIRKRFDSSENKEDHT</sequence>
<evidence type="ECO:0000256" key="5">
    <source>
        <dbReference type="PROSITE-ProRule" id="PRU00205"/>
    </source>
</evidence>
<gene>
    <name evidence="8" type="ORF">OHC33_001396</name>
</gene>
<evidence type="ECO:0000313" key="9">
    <source>
        <dbReference type="Proteomes" id="UP001316803"/>
    </source>
</evidence>
<evidence type="ECO:0000256" key="3">
    <source>
        <dbReference type="ARBA" id="ARBA00022989"/>
    </source>
</evidence>
<dbReference type="InterPro" id="IPR006634">
    <property type="entry name" value="TLC-dom"/>
</dbReference>
<dbReference type="GO" id="GO:0055088">
    <property type="term" value="P:lipid homeostasis"/>
    <property type="evidence" value="ECO:0007669"/>
    <property type="project" value="TreeGrafter"/>
</dbReference>
<keyword evidence="4 5" id="KW-0472">Membrane</keyword>
<feature type="domain" description="TLC" evidence="7">
    <location>
        <begin position="63"/>
        <end position="267"/>
    </location>
</feature>
<evidence type="ECO:0000259" key="7">
    <source>
        <dbReference type="PROSITE" id="PS50922"/>
    </source>
</evidence>
<dbReference type="PANTHER" id="PTHR13439:SF0">
    <property type="entry name" value="TOPOISOMERASE I DAMAGE AFFECTED PROTEIN 4"/>
    <property type="match status" value="1"/>
</dbReference>
<evidence type="ECO:0000256" key="2">
    <source>
        <dbReference type="ARBA" id="ARBA00022692"/>
    </source>
</evidence>
<dbReference type="Pfam" id="PF03798">
    <property type="entry name" value="TRAM_LAG1_CLN8"/>
    <property type="match status" value="1"/>
</dbReference>
<feature type="transmembrane region" description="Helical" evidence="6">
    <location>
        <begin position="234"/>
        <end position="255"/>
    </location>
</feature>
<protein>
    <recommendedName>
        <fullName evidence="7">TLC domain-containing protein</fullName>
    </recommendedName>
</protein>
<dbReference type="GO" id="GO:0005783">
    <property type="term" value="C:endoplasmic reticulum"/>
    <property type="evidence" value="ECO:0007669"/>
    <property type="project" value="TreeGrafter"/>
</dbReference>
<dbReference type="Proteomes" id="UP001316803">
    <property type="component" value="Unassembled WGS sequence"/>
</dbReference>
<dbReference type="PROSITE" id="PS50922">
    <property type="entry name" value="TLC"/>
    <property type="match status" value="1"/>
</dbReference>
<comment type="caution">
    <text evidence="8">The sequence shown here is derived from an EMBL/GenBank/DDBJ whole genome shotgun (WGS) entry which is preliminary data.</text>
</comment>
<keyword evidence="2 5" id="KW-0812">Transmembrane</keyword>
<feature type="transmembrane region" description="Helical" evidence="6">
    <location>
        <begin position="161"/>
        <end position="182"/>
    </location>
</feature>